<dbReference type="InterPro" id="IPR019808">
    <property type="entry name" value="Histidine_triad_CS"/>
</dbReference>
<feature type="active site" description="Tele-AMP-histidine intermediate" evidence="1">
    <location>
        <position position="99"/>
    </location>
</feature>
<evidence type="ECO:0000256" key="3">
    <source>
        <dbReference type="PROSITE-ProRule" id="PRU00464"/>
    </source>
</evidence>
<feature type="short sequence motif" description="Histidine triad motif" evidence="2 3">
    <location>
        <begin position="97"/>
        <end position="101"/>
    </location>
</feature>
<reference evidence="5 6" key="1">
    <citation type="submission" date="2019-03" db="EMBL/GenBank/DDBJ databases">
        <title>Genomic Encyclopedia of Type Strains, Phase IV (KMG-IV): sequencing the most valuable type-strain genomes for metagenomic binning, comparative biology and taxonomic classification.</title>
        <authorList>
            <person name="Goeker M."/>
        </authorList>
    </citation>
    <scope>NUCLEOTIDE SEQUENCE [LARGE SCALE GENOMIC DNA]</scope>
    <source>
        <strain evidence="5 6">DSM 100309</strain>
    </source>
</reference>
<dbReference type="AlphaFoldDB" id="A0A4R3XWW2"/>
<evidence type="ECO:0000313" key="6">
    <source>
        <dbReference type="Proteomes" id="UP000295367"/>
    </source>
</evidence>
<dbReference type="GO" id="GO:0003824">
    <property type="term" value="F:catalytic activity"/>
    <property type="evidence" value="ECO:0007669"/>
    <property type="project" value="InterPro"/>
</dbReference>
<dbReference type="InterPro" id="IPR036265">
    <property type="entry name" value="HIT-like_sf"/>
</dbReference>
<keyword evidence="6" id="KW-1185">Reference proteome</keyword>
<name>A0A4R3XWW2_9PROT</name>
<dbReference type="PROSITE" id="PS00892">
    <property type="entry name" value="HIT_1"/>
    <property type="match status" value="1"/>
</dbReference>
<dbReference type="EMBL" id="SMCO01000014">
    <property type="protein sequence ID" value="TCV83720.1"/>
    <property type="molecule type" value="Genomic_DNA"/>
</dbReference>
<dbReference type="SUPFAM" id="SSF54197">
    <property type="entry name" value="HIT-like"/>
    <property type="match status" value="1"/>
</dbReference>
<evidence type="ECO:0000313" key="5">
    <source>
        <dbReference type="EMBL" id="TCV83720.1"/>
    </source>
</evidence>
<evidence type="ECO:0000259" key="4">
    <source>
        <dbReference type="PROSITE" id="PS51084"/>
    </source>
</evidence>
<dbReference type="OrthoDB" id="9784774at2"/>
<dbReference type="PRINTS" id="PR00332">
    <property type="entry name" value="HISTRIAD"/>
</dbReference>
<dbReference type="InterPro" id="IPR011146">
    <property type="entry name" value="HIT-like"/>
</dbReference>
<dbReference type="CDD" id="cd01276">
    <property type="entry name" value="PKCI_related"/>
    <property type="match status" value="1"/>
</dbReference>
<evidence type="ECO:0000256" key="2">
    <source>
        <dbReference type="PIRSR" id="PIRSR601310-3"/>
    </source>
</evidence>
<dbReference type="Proteomes" id="UP000295367">
    <property type="component" value="Unassembled WGS sequence"/>
</dbReference>
<gene>
    <name evidence="5" type="ORF">EDC63_11424</name>
</gene>
<dbReference type="PANTHER" id="PTHR23089">
    <property type="entry name" value="HISTIDINE TRIAD HIT PROTEIN"/>
    <property type="match status" value="1"/>
</dbReference>
<sequence length="111" mass="12385">MSDCIFCKILAGEIPCKKVYEDEDVLAFHDIHPLAQVHFMLIPKKHVESLAHCESVDQAILGKMLLLAPKLAKEQGLENGFRTMINTGRGGGQEVFHLHVHVFGGEKLPHM</sequence>
<dbReference type="InterPro" id="IPR001310">
    <property type="entry name" value="Histidine_triad_HIT"/>
</dbReference>
<accession>A0A4R3XWW2</accession>
<dbReference type="Pfam" id="PF01230">
    <property type="entry name" value="HIT"/>
    <property type="match status" value="1"/>
</dbReference>
<feature type="domain" description="HIT" evidence="4">
    <location>
        <begin position="5"/>
        <end position="111"/>
    </location>
</feature>
<dbReference type="PROSITE" id="PS51084">
    <property type="entry name" value="HIT_2"/>
    <property type="match status" value="1"/>
</dbReference>
<proteinExistence type="predicted"/>
<protein>
    <submittedName>
        <fullName evidence="5">Histidine triad (HIT) family protein</fullName>
    </submittedName>
</protein>
<organism evidence="5 6">
    <name type="scientific">Sulfurirhabdus autotrophica</name>
    <dbReference type="NCBI Taxonomy" id="1706046"/>
    <lineage>
        <taxon>Bacteria</taxon>
        <taxon>Pseudomonadati</taxon>
        <taxon>Pseudomonadota</taxon>
        <taxon>Betaproteobacteria</taxon>
        <taxon>Nitrosomonadales</taxon>
        <taxon>Sulfuricellaceae</taxon>
        <taxon>Sulfurirhabdus</taxon>
    </lineage>
</organism>
<comment type="caution">
    <text evidence="5">The sequence shown here is derived from an EMBL/GenBank/DDBJ whole genome shotgun (WGS) entry which is preliminary data.</text>
</comment>
<dbReference type="RefSeq" id="WP_124946313.1">
    <property type="nucleotide sequence ID" value="NZ_BHVT01000033.1"/>
</dbReference>
<evidence type="ECO:0000256" key="1">
    <source>
        <dbReference type="PIRSR" id="PIRSR601310-1"/>
    </source>
</evidence>
<dbReference type="Gene3D" id="3.30.428.10">
    <property type="entry name" value="HIT-like"/>
    <property type="match status" value="1"/>
</dbReference>